<dbReference type="InterPro" id="IPR019563">
    <property type="entry name" value="GH97_catalytic"/>
</dbReference>
<feature type="domain" description="Glycosyl-hydrolase 97 N-terminal" evidence="2">
    <location>
        <begin position="7"/>
        <end position="252"/>
    </location>
</feature>
<dbReference type="Gene3D" id="2.70.98.10">
    <property type="match status" value="1"/>
</dbReference>
<dbReference type="GO" id="GO:0030246">
    <property type="term" value="F:carbohydrate binding"/>
    <property type="evidence" value="ECO:0007669"/>
    <property type="project" value="InterPro"/>
</dbReference>
<reference evidence="4 5" key="1">
    <citation type="submission" date="2017-05" db="EMBL/GenBank/DDBJ databases">
        <authorList>
            <person name="Varghese N."/>
            <person name="Submissions S."/>
        </authorList>
    </citation>
    <scope>NUCLEOTIDE SEQUENCE [LARGE SCALE GENOMIC DNA]</scope>
    <source>
        <strain evidence="4 5">DSM 21985</strain>
    </source>
</reference>
<dbReference type="InterPro" id="IPR029486">
    <property type="entry name" value="GH97_N"/>
</dbReference>
<dbReference type="InterPro" id="IPR029483">
    <property type="entry name" value="GH97_C"/>
</dbReference>
<dbReference type="InterPro" id="IPR014718">
    <property type="entry name" value="GH-type_carb-bd"/>
</dbReference>
<name>A0A521EK87_9BACT</name>
<dbReference type="PANTHER" id="PTHR35803">
    <property type="entry name" value="GLUCAN 1,4-ALPHA-GLUCOSIDASE SUSB-RELATED"/>
    <property type="match status" value="1"/>
</dbReference>
<evidence type="ECO:0000259" key="3">
    <source>
        <dbReference type="Pfam" id="PF14509"/>
    </source>
</evidence>
<gene>
    <name evidence="4" type="ORF">SAMN06265219_112103</name>
</gene>
<keyword evidence="5" id="KW-1185">Reference proteome</keyword>
<dbReference type="Pfam" id="PF14508">
    <property type="entry name" value="GH97_N"/>
    <property type="match status" value="1"/>
</dbReference>
<dbReference type="AlphaFoldDB" id="A0A521EK87"/>
<protein>
    <submittedName>
        <fullName evidence="4">Alpha-glucosidase</fullName>
    </submittedName>
</protein>
<evidence type="ECO:0000313" key="5">
    <source>
        <dbReference type="Proteomes" id="UP000317557"/>
    </source>
</evidence>
<evidence type="ECO:0000259" key="2">
    <source>
        <dbReference type="Pfam" id="PF14508"/>
    </source>
</evidence>
<evidence type="ECO:0000259" key="1">
    <source>
        <dbReference type="Pfam" id="PF10566"/>
    </source>
</evidence>
<dbReference type="Pfam" id="PF14509">
    <property type="entry name" value="GH97_C"/>
    <property type="match status" value="1"/>
</dbReference>
<dbReference type="EMBL" id="FXTP01000012">
    <property type="protein sequence ID" value="SMO84324.1"/>
    <property type="molecule type" value="Genomic_DNA"/>
</dbReference>
<dbReference type="Gene3D" id="3.20.20.70">
    <property type="entry name" value="Aldolase class I"/>
    <property type="match status" value="1"/>
</dbReference>
<dbReference type="PANTHER" id="PTHR35803:SF1">
    <property type="entry name" value="GLUCAN 1,4-ALPHA-GLUCOSIDASE SUSB"/>
    <property type="match status" value="1"/>
</dbReference>
<accession>A0A521EK87</accession>
<dbReference type="Pfam" id="PF10566">
    <property type="entry name" value="Glyco_hydro_97"/>
    <property type="match status" value="1"/>
</dbReference>
<sequence length="650" mass="73617">MDYYDEIASPNGDLEMIFSLTGGTPTYSLAYKGKPLVLPSRLGVVFEEADLSEGLTLEYVENSDVDEDWTQPWGEEKEIRNHYTEVKFYLSRDFSRQRMNLVFRLYDDGIGFRYEWPEQEGLQGFVITDEITEFNLPADHTSWWIGAYQLNRYEHLFNETRVSEIDTVHTPFTMKTDEGLHLSIHEAALTDFASMTIANKGNDSLEVDLVPWLNGDKVRGSAPHQSPWRTIALGETAGDLMTNYLMLNLNEPSKLDGADWIKPGKYTGIWWDMHLGTKTWESGPKHGATTEYAKEMLDFTAKHGFQGTLVEGWNKGWDGSWFENGDVFSFTEAYPDFDLEEVAAYADSLGVQLIGHHETSAGIANYEAQVDAAFALYNRLGVHTVKTGYVGDFVDGGEWHHGQFMVRHYRDIVKKAAESKIMLDVHEPIKDTGIRRTWPNMMTREGARGQEYNAWSEDGGNPPSYTTIVPFTRGLVSPFDYTPGVFNLLLTDKPENPNNNRLIHTLAKELALYVVIYSPLQMVADLPKNLEAHPDALDWVKVVPVDWEKTLVPEAEIGEYVVVVRKDRNSGDWYLGGITDEEARDFTINLDFLEEGKTYQAEIWADGEDADWDTNPYPLKKSLQDVTADSVLKLNLAKGGGVAVRFAEEE</sequence>
<dbReference type="RefSeq" id="WP_246075292.1">
    <property type="nucleotide sequence ID" value="NZ_FXTP01000012.1"/>
</dbReference>
<dbReference type="InterPro" id="IPR052720">
    <property type="entry name" value="Glycosyl_hydrolase_97"/>
</dbReference>
<feature type="domain" description="Glycosyl-hydrolase 97 C-terminal oligomerisation" evidence="3">
    <location>
        <begin position="546"/>
        <end position="646"/>
    </location>
</feature>
<organism evidence="4 5">
    <name type="scientific">Gracilimonas mengyeensis</name>
    <dbReference type="NCBI Taxonomy" id="1302730"/>
    <lineage>
        <taxon>Bacteria</taxon>
        <taxon>Pseudomonadati</taxon>
        <taxon>Balneolota</taxon>
        <taxon>Balneolia</taxon>
        <taxon>Balneolales</taxon>
        <taxon>Balneolaceae</taxon>
        <taxon>Gracilimonas</taxon>
    </lineage>
</organism>
<feature type="domain" description="Glycosyl-hydrolase 97 catalytic" evidence="1">
    <location>
        <begin position="270"/>
        <end position="447"/>
    </location>
</feature>
<dbReference type="InterPro" id="IPR013785">
    <property type="entry name" value="Aldolase_TIM"/>
</dbReference>
<dbReference type="Proteomes" id="UP000317557">
    <property type="component" value="Unassembled WGS sequence"/>
</dbReference>
<evidence type="ECO:0000313" key="4">
    <source>
        <dbReference type="EMBL" id="SMO84324.1"/>
    </source>
</evidence>
<proteinExistence type="predicted"/>